<protein>
    <submittedName>
        <fullName evidence="2">Retrotransposon protein, putative, unclassified</fullName>
    </submittedName>
</protein>
<evidence type="ECO:0000313" key="2">
    <source>
        <dbReference type="EMBL" id="ABA99887.1"/>
    </source>
</evidence>
<dbReference type="PANTHER" id="PTHR48475">
    <property type="entry name" value="RIBONUCLEASE H"/>
    <property type="match status" value="1"/>
</dbReference>
<sequence>MAMDERESAIAEEKKVVVEEEEEEVGDLKPFFYDEAAAAAAEKRRLQEEAVAAGKAERGRRRAAHRAVLDRISERDPEMGETYYTRYHDQDLSEFNVDKVSPLPPMRFTAKAYRLSEASLYILNMVNVLAIRIDDGDVPFPIAVYGSVIARDDLDHKCIPLFSRSRDDPQLITSKESLSPAAHHVPREQNVEANDLAQGASGYKPMMKDIEVEVAAITADDWSMGIKLLNSSPYYGQANGQAEASNKSLIKLIKRKISDFPRQWHTRLVEALWSYRMVCHGSIQVPPYKLFYGHETVLPWETTIGSRRIDMQDDLTAAKYYNLLVDETEDLVQSRLRALAKVAKDKE</sequence>
<name>Q2QM33_ORYSJ</name>
<dbReference type="EMBL" id="DP000011">
    <property type="protein sequence ID" value="ABA99887.1"/>
    <property type="molecule type" value="Genomic_DNA"/>
</dbReference>
<dbReference type="Pfam" id="PF20241">
    <property type="entry name" value="DUF6598"/>
    <property type="match status" value="1"/>
</dbReference>
<proteinExistence type="predicted"/>
<dbReference type="PANTHER" id="PTHR48475:SF1">
    <property type="entry name" value="RNASE H TYPE-1 DOMAIN-CONTAINING PROTEIN"/>
    <property type="match status" value="1"/>
</dbReference>
<dbReference type="InterPro" id="IPR012337">
    <property type="entry name" value="RNaseH-like_sf"/>
</dbReference>
<gene>
    <name evidence="2" type="ordered locus">LOC_Os12g42450</name>
</gene>
<feature type="domain" description="DUF6598" evidence="1">
    <location>
        <begin position="125"/>
        <end position="177"/>
    </location>
</feature>
<organism evidence="2">
    <name type="scientific">Oryza sativa subsp. japonica</name>
    <name type="common">Rice</name>
    <dbReference type="NCBI Taxonomy" id="39947"/>
    <lineage>
        <taxon>Eukaryota</taxon>
        <taxon>Viridiplantae</taxon>
        <taxon>Streptophyta</taxon>
        <taxon>Embryophyta</taxon>
        <taxon>Tracheophyta</taxon>
        <taxon>Spermatophyta</taxon>
        <taxon>Magnoliopsida</taxon>
        <taxon>Liliopsida</taxon>
        <taxon>Poales</taxon>
        <taxon>Poaceae</taxon>
        <taxon>BOP clade</taxon>
        <taxon>Oryzoideae</taxon>
        <taxon>Oryzeae</taxon>
        <taxon>Oryzinae</taxon>
        <taxon>Oryza</taxon>
        <taxon>Oryza sativa</taxon>
    </lineage>
</organism>
<dbReference type="InterPro" id="IPR036397">
    <property type="entry name" value="RNaseH_sf"/>
</dbReference>
<evidence type="ECO:0000259" key="1">
    <source>
        <dbReference type="Pfam" id="PF20241"/>
    </source>
</evidence>
<dbReference type="GO" id="GO:0003676">
    <property type="term" value="F:nucleic acid binding"/>
    <property type="evidence" value="ECO:0007669"/>
    <property type="project" value="InterPro"/>
</dbReference>
<reference evidence="2" key="3">
    <citation type="submission" date="2006-01" db="EMBL/GenBank/DDBJ databases">
        <authorList>
            <person name="Buell R."/>
        </authorList>
    </citation>
    <scope>NUCLEOTIDE SEQUENCE</scope>
</reference>
<dbReference type="AlphaFoldDB" id="Q2QM33"/>
<dbReference type="SUPFAM" id="SSF53098">
    <property type="entry name" value="Ribonuclease H-like"/>
    <property type="match status" value="1"/>
</dbReference>
<dbReference type="Gene3D" id="3.30.420.10">
    <property type="entry name" value="Ribonuclease H-like superfamily/Ribonuclease H"/>
    <property type="match status" value="1"/>
</dbReference>
<dbReference type="InterPro" id="IPR046533">
    <property type="entry name" value="DUF6598"/>
</dbReference>
<reference evidence="2" key="1">
    <citation type="journal article" date="2005" name="BMC Biol.">
        <title>The sequence of rice chromosomes 11 and 12, rich in disease resistance genes and recent gene duplications.</title>
        <authorList>
            <consortium name="The rice chromosomes 11 and 12 sequencing consortia"/>
        </authorList>
    </citation>
    <scope>NUCLEOTIDE SEQUENCE [LARGE SCALE GENOMIC DNA]</scope>
</reference>
<reference evidence="2" key="2">
    <citation type="submission" date="2005-04" db="EMBL/GenBank/DDBJ databases">
        <authorList>
            <person name="Buell C.R."/>
            <person name="Wing R.A."/>
            <person name="McCombie W.A."/>
            <person name="Ouyang S."/>
        </authorList>
    </citation>
    <scope>NUCLEOTIDE SEQUENCE</scope>
</reference>
<accession>Q2QM33</accession>